<dbReference type="Proteomes" id="UP000479000">
    <property type="component" value="Unassembled WGS sequence"/>
</dbReference>
<protein>
    <submittedName>
        <fullName evidence="1">Uncharacterized protein</fullName>
    </submittedName>
</protein>
<reference evidence="1 2" key="1">
    <citation type="submission" date="2020-02" db="EMBL/GenBank/DDBJ databases">
        <authorList>
            <person name="Ferguson B K."/>
        </authorList>
    </citation>
    <scope>NUCLEOTIDE SEQUENCE [LARGE SCALE GENOMIC DNA]</scope>
</reference>
<evidence type="ECO:0000313" key="2">
    <source>
        <dbReference type="Proteomes" id="UP000479000"/>
    </source>
</evidence>
<dbReference type="EMBL" id="CADCXU010027817">
    <property type="protein sequence ID" value="CAB0014440.1"/>
    <property type="molecule type" value="Genomic_DNA"/>
</dbReference>
<keyword evidence="2" id="KW-1185">Reference proteome</keyword>
<name>A0A6H5HDQ8_9HEMI</name>
<organism evidence="1 2">
    <name type="scientific">Nesidiocoris tenuis</name>
    <dbReference type="NCBI Taxonomy" id="355587"/>
    <lineage>
        <taxon>Eukaryota</taxon>
        <taxon>Metazoa</taxon>
        <taxon>Ecdysozoa</taxon>
        <taxon>Arthropoda</taxon>
        <taxon>Hexapoda</taxon>
        <taxon>Insecta</taxon>
        <taxon>Pterygota</taxon>
        <taxon>Neoptera</taxon>
        <taxon>Paraneoptera</taxon>
        <taxon>Hemiptera</taxon>
        <taxon>Heteroptera</taxon>
        <taxon>Panheteroptera</taxon>
        <taxon>Cimicomorpha</taxon>
        <taxon>Miridae</taxon>
        <taxon>Dicyphina</taxon>
        <taxon>Nesidiocoris</taxon>
    </lineage>
</organism>
<evidence type="ECO:0000313" key="1">
    <source>
        <dbReference type="EMBL" id="CAB0014440.1"/>
    </source>
</evidence>
<sequence>MESHETLDLFVPIELGKDRWSRQTTAILPRGKGPGADPPLWLLDRPTNGCPLSKDFSSKPLPSVVPGTTKVDRRDQHLLALRNVLMGDVEIEKPAVSE</sequence>
<dbReference type="AlphaFoldDB" id="A0A6H5HDQ8"/>
<proteinExistence type="predicted"/>
<accession>A0A6H5HDQ8</accession>
<gene>
    <name evidence="1" type="ORF">NTEN_LOCUS18868</name>
</gene>